<dbReference type="PANTHER" id="PTHR10120">
    <property type="entry name" value="CAAX PRENYL PROTEASE 1"/>
    <property type="match status" value="1"/>
</dbReference>
<comment type="caution">
    <text evidence="12">The sequence shown here is derived from an EMBL/GenBank/DDBJ whole genome shotgun (WGS) entry which is preliminary data.</text>
</comment>
<feature type="transmembrane region" description="Helical" evidence="9">
    <location>
        <begin position="276"/>
        <end position="297"/>
    </location>
</feature>
<sequence>MLEIFVIAYCLYFLVNIYTSFMQVGFVKKAKNMPAIILDDSKYLEAGNYSIEKQKLSILSTFYDFVIFMLWIGVGLKLLDSLIVVEQGWLKAVLFIDAFIIINWILSLPFELYTTFKLDKKYGFSNMTPKLFIKDTFKSSVLFLVFGSLIIAAVALIIETLPLWWIWGFVFIFAVIILINMIYPLVRDKMFDKFEPLKDKELESKIEKLLDEVGFKSSGVFSVDASKRDNRLNAYFGGLGSTKRVVLFDTLIEKLTHNELLAVLGHELGHFKNGDILKNIGIMGVVMFLFFAIFGNLSEELFLKLSLNNEPYAIIAVFLLFSPILSFFLMPLVSLISRHNEYAADEFGSNLQSKSDLVNALLKLANENKSFPLSHPLYIFFYYSHPPLVERFKELGYDVYKVNNSAQAMKDDFRIDYE</sequence>
<keyword evidence="3 8" id="KW-0378">Hydrolase</keyword>
<dbReference type="InterPro" id="IPR001915">
    <property type="entry name" value="Peptidase_M48"/>
</dbReference>
<evidence type="ECO:0000256" key="5">
    <source>
        <dbReference type="ARBA" id="ARBA00023049"/>
    </source>
</evidence>
<feature type="binding site" evidence="7">
    <location>
        <position position="266"/>
    </location>
    <ligand>
        <name>Zn(2+)</name>
        <dbReference type="ChEBI" id="CHEBI:29105"/>
        <note>catalytic</note>
    </ligand>
</feature>
<feature type="domain" description="CAAX prenyl protease 1 N-terminal" evidence="11">
    <location>
        <begin position="28"/>
        <end position="193"/>
    </location>
</feature>
<feature type="transmembrane region" description="Helical" evidence="9">
    <location>
        <begin position="94"/>
        <end position="116"/>
    </location>
</feature>
<evidence type="ECO:0000256" key="6">
    <source>
        <dbReference type="PIRSR" id="PIRSR627057-1"/>
    </source>
</evidence>
<feature type="binding site" evidence="7">
    <location>
        <position position="270"/>
    </location>
    <ligand>
        <name>Zn(2+)</name>
        <dbReference type="ChEBI" id="CHEBI:29105"/>
        <note>catalytic</note>
    </ligand>
</feature>
<keyword evidence="5 8" id="KW-0482">Metalloprotease</keyword>
<dbReference type="GO" id="GO:0004222">
    <property type="term" value="F:metalloendopeptidase activity"/>
    <property type="evidence" value="ECO:0007669"/>
    <property type="project" value="InterPro"/>
</dbReference>
<evidence type="ECO:0000259" key="10">
    <source>
        <dbReference type="Pfam" id="PF01435"/>
    </source>
</evidence>
<proteinExistence type="inferred from homology"/>
<feature type="transmembrane region" description="Helical" evidence="9">
    <location>
        <begin position="164"/>
        <end position="186"/>
    </location>
</feature>
<dbReference type="OrthoDB" id="9781930at2"/>
<dbReference type="KEGG" id="ahs:AHALO_1468"/>
<evidence type="ECO:0000256" key="1">
    <source>
        <dbReference type="ARBA" id="ARBA00022670"/>
    </source>
</evidence>
<dbReference type="EMBL" id="NXIF01000027">
    <property type="protein sequence ID" value="PKI80837.1"/>
    <property type="molecule type" value="Genomic_DNA"/>
</dbReference>
<evidence type="ECO:0000256" key="2">
    <source>
        <dbReference type="ARBA" id="ARBA00022723"/>
    </source>
</evidence>
<dbReference type="Gene3D" id="3.30.2010.10">
    <property type="entry name" value="Metalloproteases ('zincins'), catalytic domain"/>
    <property type="match status" value="1"/>
</dbReference>
<organism evidence="12 13">
    <name type="scientific">Malaciobacter halophilus</name>
    <dbReference type="NCBI Taxonomy" id="197482"/>
    <lineage>
        <taxon>Bacteria</taxon>
        <taxon>Pseudomonadati</taxon>
        <taxon>Campylobacterota</taxon>
        <taxon>Epsilonproteobacteria</taxon>
        <taxon>Campylobacterales</taxon>
        <taxon>Arcobacteraceae</taxon>
        <taxon>Malaciobacter</taxon>
    </lineage>
</organism>
<keyword evidence="9" id="KW-0472">Membrane</keyword>
<comment type="cofactor">
    <cofactor evidence="7 8">
        <name>Zn(2+)</name>
        <dbReference type="ChEBI" id="CHEBI:29105"/>
    </cofactor>
    <text evidence="7 8">Binds 1 zinc ion per subunit.</text>
</comment>
<evidence type="ECO:0000313" key="12">
    <source>
        <dbReference type="EMBL" id="PKI80837.1"/>
    </source>
</evidence>
<accession>A0A2N1J2P9</accession>
<dbReference type="GO" id="GO:0046872">
    <property type="term" value="F:metal ion binding"/>
    <property type="evidence" value="ECO:0007669"/>
    <property type="project" value="UniProtKB-KW"/>
</dbReference>
<keyword evidence="2 7" id="KW-0479">Metal-binding</keyword>
<evidence type="ECO:0000256" key="8">
    <source>
        <dbReference type="RuleBase" id="RU003983"/>
    </source>
</evidence>
<evidence type="ECO:0000256" key="4">
    <source>
        <dbReference type="ARBA" id="ARBA00022833"/>
    </source>
</evidence>
<evidence type="ECO:0000256" key="7">
    <source>
        <dbReference type="PIRSR" id="PIRSR627057-2"/>
    </source>
</evidence>
<protein>
    <submittedName>
        <fullName evidence="12">Peptidase M48</fullName>
    </submittedName>
</protein>
<keyword evidence="4 7" id="KW-0862">Zinc</keyword>
<feature type="active site" description="Proton donor" evidence="6">
    <location>
        <position position="345"/>
    </location>
</feature>
<feature type="domain" description="Peptidase M48" evidence="10">
    <location>
        <begin position="196"/>
        <end position="395"/>
    </location>
</feature>
<dbReference type="InterPro" id="IPR032456">
    <property type="entry name" value="Peptidase_M48_N"/>
</dbReference>
<dbReference type="CDD" id="cd07343">
    <property type="entry name" value="M48A_Zmpste24p_like"/>
    <property type="match status" value="1"/>
</dbReference>
<gene>
    <name evidence="12" type="ORF">CP960_07485</name>
</gene>
<dbReference type="Pfam" id="PF01435">
    <property type="entry name" value="Peptidase_M48"/>
    <property type="match status" value="1"/>
</dbReference>
<feature type="transmembrane region" description="Helical" evidence="9">
    <location>
        <begin position="312"/>
        <end position="333"/>
    </location>
</feature>
<evidence type="ECO:0000259" key="11">
    <source>
        <dbReference type="Pfam" id="PF16491"/>
    </source>
</evidence>
<dbReference type="Proteomes" id="UP000233248">
    <property type="component" value="Unassembled WGS sequence"/>
</dbReference>
<feature type="binding site" evidence="7">
    <location>
        <position position="341"/>
    </location>
    <ligand>
        <name>Zn(2+)</name>
        <dbReference type="ChEBI" id="CHEBI:29105"/>
        <note>catalytic</note>
    </ligand>
</feature>
<feature type="active site" evidence="6">
    <location>
        <position position="267"/>
    </location>
</feature>
<evidence type="ECO:0000256" key="3">
    <source>
        <dbReference type="ARBA" id="ARBA00022801"/>
    </source>
</evidence>
<evidence type="ECO:0000256" key="9">
    <source>
        <dbReference type="SAM" id="Phobius"/>
    </source>
</evidence>
<keyword evidence="9" id="KW-1133">Transmembrane helix</keyword>
<keyword evidence="9" id="KW-0812">Transmembrane</keyword>
<dbReference type="GO" id="GO:0071586">
    <property type="term" value="P:CAAX-box protein processing"/>
    <property type="evidence" value="ECO:0007669"/>
    <property type="project" value="InterPro"/>
</dbReference>
<dbReference type="AlphaFoldDB" id="A0A2N1J2P9"/>
<name>A0A2N1J2P9_9BACT</name>
<comment type="similarity">
    <text evidence="8">Belongs to the peptidase M48 family.</text>
</comment>
<evidence type="ECO:0000313" key="13">
    <source>
        <dbReference type="Proteomes" id="UP000233248"/>
    </source>
</evidence>
<dbReference type="FunFam" id="3.30.2010.10:FF:000010">
    <property type="entry name" value="M48 family peptidase"/>
    <property type="match status" value="1"/>
</dbReference>
<dbReference type="RefSeq" id="WP_101184796.1">
    <property type="nucleotide sequence ID" value="NZ_CP031218.1"/>
</dbReference>
<keyword evidence="1 8" id="KW-0645">Protease</keyword>
<feature type="transmembrane region" description="Helical" evidence="9">
    <location>
        <begin position="6"/>
        <end position="27"/>
    </location>
</feature>
<feature type="transmembrane region" description="Helical" evidence="9">
    <location>
        <begin position="56"/>
        <end position="74"/>
    </location>
</feature>
<reference evidence="12 13" key="1">
    <citation type="submission" date="2017-09" db="EMBL/GenBank/DDBJ databases">
        <title>Genomics of the genus Arcobacter.</title>
        <authorList>
            <person name="Perez-Cataluna A."/>
            <person name="Figueras M.J."/>
            <person name="Salas-Masso N."/>
        </authorList>
    </citation>
    <scope>NUCLEOTIDE SEQUENCE [LARGE SCALE GENOMIC DNA]</scope>
    <source>
        <strain evidence="12 13">DSM 18005</strain>
    </source>
</reference>
<dbReference type="InterPro" id="IPR027057">
    <property type="entry name" value="CAXX_Prtase_1"/>
</dbReference>
<keyword evidence="13" id="KW-1185">Reference proteome</keyword>
<feature type="transmembrane region" description="Helical" evidence="9">
    <location>
        <begin position="137"/>
        <end position="158"/>
    </location>
</feature>
<dbReference type="Pfam" id="PF16491">
    <property type="entry name" value="Peptidase_M48_N"/>
    <property type="match status" value="1"/>
</dbReference>